<evidence type="ECO:0000313" key="2">
    <source>
        <dbReference type="EMBL" id="CAD6188338.1"/>
    </source>
</evidence>
<dbReference type="AlphaFoldDB" id="A0A8S1H0V0"/>
<protein>
    <recommendedName>
        <fullName evidence="4">HTH OST-type domain-containing protein</fullName>
    </recommendedName>
</protein>
<feature type="region of interest" description="Disordered" evidence="1">
    <location>
        <begin position="587"/>
        <end position="615"/>
    </location>
</feature>
<organism evidence="2 3">
    <name type="scientific">Caenorhabditis auriculariae</name>
    <dbReference type="NCBI Taxonomy" id="2777116"/>
    <lineage>
        <taxon>Eukaryota</taxon>
        <taxon>Metazoa</taxon>
        <taxon>Ecdysozoa</taxon>
        <taxon>Nematoda</taxon>
        <taxon>Chromadorea</taxon>
        <taxon>Rhabditida</taxon>
        <taxon>Rhabditina</taxon>
        <taxon>Rhabditomorpha</taxon>
        <taxon>Rhabditoidea</taxon>
        <taxon>Rhabditidae</taxon>
        <taxon>Peloderinae</taxon>
        <taxon>Caenorhabditis</taxon>
    </lineage>
</organism>
<evidence type="ECO:0008006" key="4">
    <source>
        <dbReference type="Google" id="ProtNLM"/>
    </source>
</evidence>
<dbReference type="InterPro" id="IPR041966">
    <property type="entry name" value="LOTUS-like"/>
</dbReference>
<dbReference type="Gene3D" id="3.30.420.610">
    <property type="entry name" value="LOTUS domain-like"/>
    <property type="match status" value="1"/>
</dbReference>
<accession>A0A8S1H0V0</accession>
<dbReference type="OrthoDB" id="10034606at2759"/>
<sequence length="615" mass="69321">MHICALSGSKSSLSQEDRDFPEKFKKRLFKMGDDFEGPRKKLRIEVFSILMSHLSGLTSRKLYGAYISDLDSPPNYKKAGFSSFEEFLEYCCQARQMRRAVIDGQWTYFAEINEKSADIQKMISGQKKNKKRRKPNFSTSFVHPSYTMRSKTPFGMVSFNTASHNRSFQPSTNSPYRTPSRNVTTVRTIGRVGTPDGKSLFRVPPAKKPNLESNPFQRTVRNIFQPSDPNRYSTKTVTSSMTGRPKFAEPKKAATPSISTITSAMSIANVYDKLTEMLKDGPVPLDEVSDEFEKTYNLKIDPVGLFCKSWETLISTTFKGKLEVCNNNAQLKNYSGAPRPKFPSHSKVPSLKNELIDKVSSPITTPKKSPEKPLQNIPVEPVFSLPPLKPSSLQIEVGKSNGCEEKPTLVSGSRLLESATIFSKTPAFTTLKNSLVFAKSRNERQNLANDQKAQVQLQRHLESHKQNYAKDTEERLFVVDDEKAKSTSLQAVSESVTSKKAEKTLYERFHKVPKSEAENPTTPVFRLPPMTAEYAPRKSSSNSNSPITSIPHNYYNITVRGTENETKCIMKQVEEQMGKFSILEKESREIKKRTSPHMSESLAYAMDAPIDESDI</sequence>
<gene>
    <name evidence="2" type="ORF">CAUJ_LOCUS4257</name>
</gene>
<keyword evidence="3" id="KW-1185">Reference proteome</keyword>
<dbReference type="EMBL" id="CAJGYM010000008">
    <property type="protein sequence ID" value="CAD6188338.1"/>
    <property type="molecule type" value="Genomic_DNA"/>
</dbReference>
<evidence type="ECO:0000313" key="3">
    <source>
        <dbReference type="Proteomes" id="UP000835052"/>
    </source>
</evidence>
<dbReference type="Proteomes" id="UP000835052">
    <property type="component" value="Unassembled WGS sequence"/>
</dbReference>
<name>A0A8S1H0V0_9PELO</name>
<reference evidence="2" key="1">
    <citation type="submission" date="2020-10" db="EMBL/GenBank/DDBJ databases">
        <authorList>
            <person name="Kikuchi T."/>
        </authorList>
    </citation>
    <scope>NUCLEOTIDE SEQUENCE</scope>
    <source>
        <strain evidence="2">NKZ352</strain>
    </source>
</reference>
<feature type="region of interest" description="Disordered" evidence="1">
    <location>
        <begin position="224"/>
        <end position="254"/>
    </location>
</feature>
<feature type="compositionally biased region" description="Polar residues" evidence="1">
    <location>
        <begin position="224"/>
        <end position="242"/>
    </location>
</feature>
<evidence type="ECO:0000256" key="1">
    <source>
        <dbReference type="SAM" id="MobiDB-lite"/>
    </source>
</evidence>
<comment type="caution">
    <text evidence="2">The sequence shown here is derived from an EMBL/GenBank/DDBJ whole genome shotgun (WGS) entry which is preliminary data.</text>
</comment>
<proteinExistence type="predicted"/>